<gene>
    <name evidence="2" type="ORF">NEOLEDRAFT_1169909</name>
</gene>
<dbReference type="EMBL" id="KV425575">
    <property type="protein sequence ID" value="KZT24889.1"/>
    <property type="molecule type" value="Genomic_DNA"/>
</dbReference>
<feature type="domain" description="F-box" evidence="1">
    <location>
        <begin position="41"/>
        <end position="87"/>
    </location>
</feature>
<dbReference type="OrthoDB" id="3256413at2759"/>
<dbReference type="InterPro" id="IPR001810">
    <property type="entry name" value="F-box_dom"/>
</dbReference>
<dbReference type="STRING" id="1314782.A0A165SAN5"/>
<proteinExistence type="predicted"/>
<evidence type="ECO:0000313" key="3">
    <source>
        <dbReference type="Proteomes" id="UP000076761"/>
    </source>
</evidence>
<evidence type="ECO:0000313" key="2">
    <source>
        <dbReference type="EMBL" id="KZT24889.1"/>
    </source>
</evidence>
<dbReference type="InterPro" id="IPR036047">
    <property type="entry name" value="F-box-like_dom_sf"/>
</dbReference>
<dbReference type="SUPFAM" id="SSF81383">
    <property type="entry name" value="F-box domain"/>
    <property type="match status" value="1"/>
</dbReference>
<dbReference type="Gene3D" id="1.20.1280.50">
    <property type="match status" value="1"/>
</dbReference>
<evidence type="ECO:0000259" key="1">
    <source>
        <dbReference type="PROSITE" id="PS50181"/>
    </source>
</evidence>
<dbReference type="PROSITE" id="PS50181">
    <property type="entry name" value="FBOX"/>
    <property type="match status" value="1"/>
</dbReference>
<sequence>MFGHHFVTGLRYTVYRIHPTFKGLRRLQQGLNIVDDYMASRSVLATLPEEIICYILNYLDPRDILKCTETCRQLWKVIGTSSRIQFTLEVASQNFVPVDIESDRSPYLARVNRLREYVDGWKRLQWRARHAVQTIESHILYDIAGGIYANGSGRELPIPGPIRFIPLPGSESSDTYPSPWTHNSPFGLEDGIVDFCVDPCQDLWVIVSRAPIDSEYTYHLNLRTLSSNVPHPDAPSSVRPWLVKTPNLPQFGGGAFTHFRKIQICKNIVAALACDNFGVFRIHIWNWKSKSDRVLDLDHEHIIASDFCLLSSSIMLVADMHGLLSVFIFMDPASDPPSAPVNRGIFWLPRQIEDWSFVNFFISCNPICDSCSGRSYNGSALPFRVRSEDRLVLCSFTIWQPGQLRLHSIVIRSKPFLDACTNSVPLADSVILPRTSCRWHEWGPSNSRWFVGEEGSMGLHAVHGYRTIRQIFGENPFDRGTRRIMVRDFNPASLRGVQEESDENFRTRVVLEPSVLIEPTEFYEPIETCLPYRETTILQPFKMEDVVMDDTRIVILPCSEVGRTARYSPTNVLPYAKGHLQRSLSTKSIINATKKTIILVRSHYMWKGRMGDQLILQSPPDELKMLFQRIYEMRVTGRQPKETKLPEGRQTGAAALEGGINLWR</sequence>
<accession>A0A165SAN5</accession>
<dbReference type="Pfam" id="PF12937">
    <property type="entry name" value="F-box-like"/>
    <property type="match status" value="1"/>
</dbReference>
<dbReference type="AlphaFoldDB" id="A0A165SAN5"/>
<dbReference type="CDD" id="cd09917">
    <property type="entry name" value="F-box_SF"/>
    <property type="match status" value="1"/>
</dbReference>
<keyword evidence="3" id="KW-1185">Reference proteome</keyword>
<reference evidence="2 3" key="1">
    <citation type="journal article" date="2016" name="Mol. Biol. Evol.">
        <title>Comparative Genomics of Early-Diverging Mushroom-Forming Fungi Provides Insights into the Origins of Lignocellulose Decay Capabilities.</title>
        <authorList>
            <person name="Nagy L.G."/>
            <person name="Riley R."/>
            <person name="Tritt A."/>
            <person name="Adam C."/>
            <person name="Daum C."/>
            <person name="Floudas D."/>
            <person name="Sun H."/>
            <person name="Yadav J.S."/>
            <person name="Pangilinan J."/>
            <person name="Larsson K.H."/>
            <person name="Matsuura K."/>
            <person name="Barry K."/>
            <person name="Labutti K."/>
            <person name="Kuo R."/>
            <person name="Ohm R.A."/>
            <person name="Bhattacharya S.S."/>
            <person name="Shirouzu T."/>
            <person name="Yoshinaga Y."/>
            <person name="Martin F.M."/>
            <person name="Grigoriev I.V."/>
            <person name="Hibbett D.S."/>
        </authorList>
    </citation>
    <scope>NUCLEOTIDE SEQUENCE [LARGE SCALE GENOMIC DNA]</scope>
    <source>
        <strain evidence="2 3">HHB14362 ss-1</strain>
    </source>
</reference>
<dbReference type="InParanoid" id="A0A165SAN5"/>
<dbReference type="Proteomes" id="UP000076761">
    <property type="component" value="Unassembled WGS sequence"/>
</dbReference>
<name>A0A165SAN5_9AGAM</name>
<dbReference type="SMART" id="SM00256">
    <property type="entry name" value="FBOX"/>
    <property type="match status" value="1"/>
</dbReference>
<protein>
    <recommendedName>
        <fullName evidence="1">F-box domain-containing protein</fullName>
    </recommendedName>
</protein>
<organism evidence="2 3">
    <name type="scientific">Neolentinus lepideus HHB14362 ss-1</name>
    <dbReference type="NCBI Taxonomy" id="1314782"/>
    <lineage>
        <taxon>Eukaryota</taxon>
        <taxon>Fungi</taxon>
        <taxon>Dikarya</taxon>
        <taxon>Basidiomycota</taxon>
        <taxon>Agaricomycotina</taxon>
        <taxon>Agaricomycetes</taxon>
        <taxon>Gloeophyllales</taxon>
        <taxon>Gloeophyllaceae</taxon>
        <taxon>Neolentinus</taxon>
    </lineage>
</organism>